<dbReference type="InterPro" id="IPR051583">
    <property type="entry name" value="YAP1"/>
</dbReference>
<evidence type="ECO:0000256" key="2">
    <source>
        <dbReference type="ARBA" id="ARBA00004496"/>
    </source>
</evidence>
<evidence type="ECO:0000256" key="1">
    <source>
        <dbReference type="ARBA" id="ARBA00004123"/>
    </source>
</evidence>
<feature type="domain" description="WW" evidence="6">
    <location>
        <begin position="305"/>
        <end position="338"/>
    </location>
</feature>
<dbReference type="SUPFAM" id="SSF51045">
    <property type="entry name" value="WW domain"/>
    <property type="match status" value="1"/>
</dbReference>
<dbReference type="AlphaFoldDB" id="A0AA39LM50"/>
<evidence type="ECO:0000256" key="3">
    <source>
        <dbReference type="ARBA" id="ARBA00022490"/>
    </source>
</evidence>
<dbReference type="Gene3D" id="2.20.70.10">
    <property type="match status" value="1"/>
</dbReference>
<proteinExistence type="predicted"/>
<feature type="compositionally biased region" description="Polar residues" evidence="5">
    <location>
        <begin position="81"/>
        <end position="96"/>
    </location>
</feature>
<keyword evidence="4" id="KW-0539">Nucleus</keyword>
<protein>
    <recommendedName>
        <fullName evidence="6">WW domain-containing protein</fullName>
    </recommendedName>
</protein>
<dbReference type="SMART" id="SM00456">
    <property type="entry name" value="WW"/>
    <property type="match status" value="1"/>
</dbReference>
<organism evidence="7 8">
    <name type="scientific">Steinernema hermaphroditum</name>
    <dbReference type="NCBI Taxonomy" id="289476"/>
    <lineage>
        <taxon>Eukaryota</taxon>
        <taxon>Metazoa</taxon>
        <taxon>Ecdysozoa</taxon>
        <taxon>Nematoda</taxon>
        <taxon>Chromadorea</taxon>
        <taxon>Rhabditida</taxon>
        <taxon>Tylenchina</taxon>
        <taxon>Panagrolaimomorpha</taxon>
        <taxon>Strongyloidoidea</taxon>
        <taxon>Steinernematidae</taxon>
        <taxon>Steinernema</taxon>
    </lineage>
</organism>
<dbReference type="Proteomes" id="UP001175271">
    <property type="component" value="Unassembled WGS sequence"/>
</dbReference>
<evidence type="ECO:0000313" key="7">
    <source>
        <dbReference type="EMBL" id="KAK0402796.1"/>
    </source>
</evidence>
<dbReference type="GO" id="GO:0005737">
    <property type="term" value="C:cytoplasm"/>
    <property type="evidence" value="ECO:0007669"/>
    <property type="project" value="UniProtKB-SubCell"/>
</dbReference>
<dbReference type="PANTHER" id="PTHR17616:SF8">
    <property type="entry name" value="TRANSCRIPTIONAL COACTIVATOR YORKIE"/>
    <property type="match status" value="1"/>
</dbReference>
<dbReference type="GO" id="GO:0003713">
    <property type="term" value="F:transcription coactivator activity"/>
    <property type="evidence" value="ECO:0007669"/>
    <property type="project" value="TreeGrafter"/>
</dbReference>
<dbReference type="EMBL" id="JAUCMV010000004">
    <property type="protein sequence ID" value="KAK0402796.1"/>
    <property type="molecule type" value="Genomic_DNA"/>
</dbReference>
<feature type="region of interest" description="Disordered" evidence="5">
    <location>
        <begin position="26"/>
        <end position="54"/>
    </location>
</feature>
<evidence type="ECO:0000256" key="4">
    <source>
        <dbReference type="ARBA" id="ARBA00023242"/>
    </source>
</evidence>
<gene>
    <name evidence="7" type="ORF">QR680_016536</name>
</gene>
<dbReference type="GO" id="GO:0045944">
    <property type="term" value="P:positive regulation of transcription by RNA polymerase II"/>
    <property type="evidence" value="ECO:0007669"/>
    <property type="project" value="TreeGrafter"/>
</dbReference>
<evidence type="ECO:0000259" key="6">
    <source>
        <dbReference type="PROSITE" id="PS50020"/>
    </source>
</evidence>
<dbReference type="InterPro" id="IPR036020">
    <property type="entry name" value="WW_dom_sf"/>
</dbReference>
<keyword evidence="3" id="KW-0963">Cytoplasm</keyword>
<dbReference type="CDD" id="cd00201">
    <property type="entry name" value="WW"/>
    <property type="match status" value="1"/>
</dbReference>
<feature type="region of interest" description="Disordered" evidence="5">
    <location>
        <begin position="158"/>
        <end position="188"/>
    </location>
</feature>
<feature type="region of interest" description="Disordered" evidence="5">
    <location>
        <begin position="81"/>
        <end position="130"/>
    </location>
</feature>
<accession>A0AA39LM50</accession>
<reference evidence="7" key="1">
    <citation type="submission" date="2023-06" db="EMBL/GenBank/DDBJ databases">
        <title>Genomic analysis of the entomopathogenic nematode Steinernema hermaphroditum.</title>
        <authorList>
            <person name="Schwarz E.M."/>
            <person name="Heppert J.K."/>
            <person name="Baniya A."/>
            <person name="Schwartz H.T."/>
            <person name="Tan C.-H."/>
            <person name="Antoshechkin I."/>
            <person name="Sternberg P.W."/>
            <person name="Goodrich-Blair H."/>
            <person name="Dillman A.R."/>
        </authorList>
    </citation>
    <scope>NUCLEOTIDE SEQUENCE</scope>
    <source>
        <strain evidence="7">PS9179</strain>
        <tissue evidence="7">Whole animal</tissue>
    </source>
</reference>
<sequence>MPGPLPQAEYDRVRREVTISPSWGGRRAVANSSVSGAAPRAAMATRKKVESAKRLQNHVQITSVDDPEKSLDDLFKFAKQHTSGQYNRKTQGSSFPISYYHPPSKSKSRNSSVGHSREGSSDEGFHSSRQTLSPAQGNVLYKTCLHPRQGSAPALINQEHPQQSSMSKLSPVGVHHAHSKSLNTVGATSTSDLANGGFGTGESFHSRTAKSCDFDQLPEAGGNFPISQANPQFYMDSQMASKQGPYWGGASREKERSKSLEAMTFSETTFSQQQQQQQQMMQHPMYSQPMTQTPSSTNVPDDGLGPLPHGYERAFDANGEMYFINHIDKTTDWFDPRIPRQLQEQRIRQRHAFSKTGMNQPQLNNNSLPPMGMPPQIQGYGSPHSTMENVHRLQMERSNMHDLQQQLSKDGLLDCQQQSPQFVQSPVHPQQQMGMYQDPQQQFLRTPMMNQSYHSRHMSNDAALDQTMEVDYTNYPMHQMNMPQQQQQLPIIEPIMRDLGMGDLNPQEFDKYLRINDGHQRSTAKYPL</sequence>
<dbReference type="PANTHER" id="PTHR17616">
    <property type="entry name" value="YES-ASSOCIATED PROTEIN YAP1 FAMILY MEMBER"/>
    <property type="match status" value="1"/>
</dbReference>
<comment type="caution">
    <text evidence="7">The sequence shown here is derived from an EMBL/GenBank/DDBJ whole genome shotgun (WGS) entry which is preliminary data.</text>
</comment>
<evidence type="ECO:0000313" key="8">
    <source>
        <dbReference type="Proteomes" id="UP001175271"/>
    </source>
</evidence>
<comment type="subcellular location">
    <subcellularLocation>
        <location evidence="2">Cytoplasm</location>
    </subcellularLocation>
    <subcellularLocation>
        <location evidence="1">Nucleus</location>
    </subcellularLocation>
</comment>
<feature type="compositionally biased region" description="Polar residues" evidence="5">
    <location>
        <begin position="159"/>
        <end position="168"/>
    </location>
</feature>
<evidence type="ECO:0000256" key="5">
    <source>
        <dbReference type="SAM" id="MobiDB-lite"/>
    </source>
</evidence>
<feature type="compositionally biased region" description="Basic and acidic residues" evidence="5">
    <location>
        <begin position="115"/>
        <end position="126"/>
    </location>
</feature>
<dbReference type="PROSITE" id="PS50020">
    <property type="entry name" value="WW_DOMAIN_2"/>
    <property type="match status" value="1"/>
</dbReference>
<dbReference type="GO" id="GO:0005634">
    <property type="term" value="C:nucleus"/>
    <property type="evidence" value="ECO:0007669"/>
    <property type="project" value="UniProtKB-SubCell"/>
</dbReference>
<keyword evidence="8" id="KW-1185">Reference proteome</keyword>
<name>A0AA39LM50_9BILA</name>
<dbReference type="GO" id="GO:0035329">
    <property type="term" value="P:hippo signaling"/>
    <property type="evidence" value="ECO:0007669"/>
    <property type="project" value="TreeGrafter"/>
</dbReference>
<dbReference type="InterPro" id="IPR001202">
    <property type="entry name" value="WW_dom"/>
</dbReference>